<evidence type="ECO:0008006" key="4">
    <source>
        <dbReference type="Google" id="ProtNLM"/>
    </source>
</evidence>
<evidence type="ECO:0000256" key="1">
    <source>
        <dbReference type="SAM" id="MobiDB-lite"/>
    </source>
</evidence>
<gene>
    <name evidence="2" type="ORF">M9458_056665</name>
</gene>
<organism evidence="2 3">
    <name type="scientific">Cirrhinus mrigala</name>
    <name type="common">Mrigala</name>
    <dbReference type="NCBI Taxonomy" id="683832"/>
    <lineage>
        <taxon>Eukaryota</taxon>
        <taxon>Metazoa</taxon>
        <taxon>Chordata</taxon>
        <taxon>Craniata</taxon>
        <taxon>Vertebrata</taxon>
        <taxon>Euteleostomi</taxon>
        <taxon>Actinopterygii</taxon>
        <taxon>Neopterygii</taxon>
        <taxon>Teleostei</taxon>
        <taxon>Ostariophysi</taxon>
        <taxon>Cypriniformes</taxon>
        <taxon>Cyprinidae</taxon>
        <taxon>Labeoninae</taxon>
        <taxon>Labeonini</taxon>
        <taxon>Cirrhinus</taxon>
    </lineage>
</organism>
<dbReference type="EMBL" id="JAMKFB020000714">
    <property type="protein sequence ID" value="KAL0148050.1"/>
    <property type="molecule type" value="Genomic_DNA"/>
</dbReference>
<dbReference type="SUPFAM" id="SSF53098">
    <property type="entry name" value="Ribonuclease H-like"/>
    <property type="match status" value="1"/>
</dbReference>
<keyword evidence="3" id="KW-1185">Reference proteome</keyword>
<proteinExistence type="predicted"/>
<reference evidence="2 3" key="1">
    <citation type="submission" date="2024-05" db="EMBL/GenBank/DDBJ databases">
        <title>Genome sequencing and assembly of Indian major carp, Cirrhinus mrigala (Hamilton, 1822).</title>
        <authorList>
            <person name="Mohindra V."/>
            <person name="Chowdhury L.M."/>
            <person name="Lal K."/>
            <person name="Jena J.K."/>
        </authorList>
    </citation>
    <scope>NUCLEOTIDE SEQUENCE [LARGE SCALE GENOMIC DNA]</scope>
    <source>
        <strain evidence="2">CM1030</strain>
        <tissue evidence="2">Blood</tissue>
    </source>
</reference>
<dbReference type="Gene3D" id="3.30.420.10">
    <property type="entry name" value="Ribonuclease H-like superfamily/Ribonuclease H"/>
    <property type="match status" value="1"/>
</dbReference>
<sequence>LTVAPPFTYVGVNIFGPWEVTARRTRGGQANSKRAVHIEVIESMSSSSFINALGRFFAIRGPAKQLHSDRGTNFVGASRELKMDESSVSSEDVQKYLKEQHCTWKFNPPHASHMGAHWEGMIGITRRILDCMLLNEKSSHLTRKVLTTFMVEVTAVMNSRPLIPVSFDPEFPYILTPATLLTPKTGATPPPPGDFGSNELL</sequence>
<evidence type="ECO:0000313" key="2">
    <source>
        <dbReference type="EMBL" id="KAL0148050.1"/>
    </source>
</evidence>
<dbReference type="InterPro" id="IPR036397">
    <property type="entry name" value="RNaseH_sf"/>
</dbReference>
<comment type="caution">
    <text evidence="2">The sequence shown here is derived from an EMBL/GenBank/DDBJ whole genome shotgun (WGS) entry which is preliminary data.</text>
</comment>
<name>A0ABD0MGJ4_CIRMR</name>
<dbReference type="PANTHER" id="PTHR47331">
    <property type="entry name" value="PHD-TYPE DOMAIN-CONTAINING PROTEIN"/>
    <property type="match status" value="1"/>
</dbReference>
<feature type="region of interest" description="Disordered" evidence="1">
    <location>
        <begin position="182"/>
        <end position="201"/>
    </location>
</feature>
<feature type="non-terminal residue" evidence="2">
    <location>
        <position position="1"/>
    </location>
</feature>
<protein>
    <recommendedName>
        <fullName evidence="4">Integrase catalytic domain-containing protein</fullName>
    </recommendedName>
</protein>
<dbReference type="PANTHER" id="PTHR47331:SF6">
    <property type="entry name" value="DOUBLECORTIN DOMAIN-CONTAINING PROTEIN"/>
    <property type="match status" value="1"/>
</dbReference>
<evidence type="ECO:0000313" key="3">
    <source>
        <dbReference type="Proteomes" id="UP001529510"/>
    </source>
</evidence>
<dbReference type="AlphaFoldDB" id="A0ABD0MGJ4"/>
<accession>A0ABD0MGJ4</accession>
<dbReference type="InterPro" id="IPR012337">
    <property type="entry name" value="RNaseH-like_sf"/>
</dbReference>
<dbReference type="Proteomes" id="UP001529510">
    <property type="component" value="Unassembled WGS sequence"/>
</dbReference>